<reference evidence="10" key="1">
    <citation type="submission" date="2021-02" db="EMBL/GenBank/DDBJ databases">
        <authorList>
            <person name="Nowell W R."/>
        </authorList>
    </citation>
    <scope>NUCLEOTIDE SEQUENCE</scope>
</reference>
<dbReference type="InterPro" id="IPR033121">
    <property type="entry name" value="PEPTIDASE_A1"/>
</dbReference>
<evidence type="ECO:0000256" key="6">
    <source>
        <dbReference type="PIRSR" id="PIRSR601461-2"/>
    </source>
</evidence>
<feature type="disulfide bond" evidence="6">
    <location>
        <begin position="31"/>
        <end position="35"/>
    </location>
</feature>
<evidence type="ECO:0000313" key="12">
    <source>
        <dbReference type="Proteomes" id="UP000681720"/>
    </source>
</evidence>
<evidence type="ECO:0000313" key="9">
    <source>
        <dbReference type="EMBL" id="CAF3826361.1"/>
    </source>
</evidence>
<dbReference type="Proteomes" id="UP000676336">
    <property type="component" value="Unassembled WGS sequence"/>
</dbReference>
<keyword evidence="4 7" id="KW-0378">Hydrolase</keyword>
<evidence type="ECO:0000256" key="2">
    <source>
        <dbReference type="ARBA" id="ARBA00022670"/>
    </source>
</evidence>
<evidence type="ECO:0000256" key="5">
    <source>
        <dbReference type="PIRSR" id="PIRSR601461-1"/>
    </source>
</evidence>
<evidence type="ECO:0000256" key="4">
    <source>
        <dbReference type="ARBA" id="ARBA00022801"/>
    </source>
</evidence>
<dbReference type="AlphaFoldDB" id="A0A8S2KAJ5"/>
<evidence type="ECO:0000313" key="11">
    <source>
        <dbReference type="EMBL" id="CAF3891961.1"/>
    </source>
</evidence>
<dbReference type="PANTHER" id="PTHR47966:SF51">
    <property type="entry name" value="BETA-SITE APP-CLEAVING ENZYME, ISOFORM A-RELATED"/>
    <property type="match status" value="1"/>
</dbReference>
<dbReference type="Proteomes" id="UP000681967">
    <property type="component" value="Unassembled WGS sequence"/>
</dbReference>
<dbReference type="PROSITE" id="PS51767">
    <property type="entry name" value="PEPTIDASE_A1"/>
    <property type="match status" value="1"/>
</dbReference>
<evidence type="ECO:0000313" key="10">
    <source>
        <dbReference type="EMBL" id="CAF3836573.1"/>
    </source>
</evidence>
<organism evidence="10 12">
    <name type="scientific">Rotaria magnacalcarata</name>
    <dbReference type="NCBI Taxonomy" id="392030"/>
    <lineage>
        <taxon>Eukaryota</taxon>
        <taxon>Metazoa</taxon>
        <taxon>Spiralia</taxon>
        <taxon>Gnathifera</taxon>
        <taxon>Rotifera</taxon>
        <taxon>Eurotatoria</taxon>
        <taxon>Bdelloidea</taxon>
        <taxon>Philodinida</taxon>
        <taxon>Philodinidae</taxon>
        <taxon>Rotaria</taxon>
    </lineage>
</organism>
<feature type="active site" evidence="5">
    <location>
        <position position="18"/>
    </location>
</feature>
<evidence type="ECO:0000256" key="1">
    <source>
        <dbReference type="ARBA" id="ARBA00007447"/>
    </source>
</evidence>
<feature type="active site" evidence="5">
    <location>
        <position position="199"/>
    </location>
</feature>
<accession>A0A8S2KAJ5</accession>
<comment type="caution">
    <text evidence="10">The sequence shown here is derived from an EMBL/GenBank/DDBJ whole genome shotgun (WGS) entry which is preliminary data.</text>
</comment>
<dbReference type="PRINTS" id="PR00792">
    <property type="entry name" value="PEPSIN"/>
</dbReference>
<feature type="domain" description="Peptidase A1" evidence="8">
    <location>
        <begin position="1"/>
        <end position="230"/>
    </location>
</feature>
<keyword evidence="2 7" id="KW-0645">Protease</keyword>
<dbReference type="Proteomes" id="UP000681720">
    <property type="component" value="Unassembled WGS sequence"/>
</dbReference>
<dbReference type="Pfam" id="PF00026">
    <property type="entry name" value="Asp"/>
    <property type="match status" value="1"/>
</dbReference>
<evidence type="ECO:0000256" key="3">
    <source>
        <dbReference type="ARBA" id="ARBA00022750"/>
    </source>
</evidence>
<evidence type="ECO:0000256" key="7">
    <source>
        <dbReference type="RuleBase" id="RU000454"/>
    </source>
</evidence>
<comment type="similarity">
    <text evidence="1 7">Belongs to the peptidase A1 family.</text>
</comment>
<keyword evidence="3 7" id="KW-0064">Aspartyl protease</keyword>
<dbReference type="Gene3D" id="2.40.70.10">
    <property type="entry name" value="Acid Proteases"/>
    <property type="match status" value="2"/>
</dbReference>
<name>A0A8S2KAJ5_9BILA</name>
<keyword evidence="6" id="KW-1015">Disulfide bond</keyword>
<dbReference type="GO" id="GO:0004190">
    <property type="term" value="F:aspartic-type endopeptidase activity"/>
    <property type="evidence" value="ECO:0007669"/>
    <property type="project" value="UniProtKB-KW"/>
</dbReference>
<sequence length="230" mass="24249">MGNISIGTPLQWFMVDFDTGSSDLWVRSSHCTSNCTGFRKYNSAASSTYVANGTQFTIVYGSGAFATGFLSIDTLTIDGIAVAHQAFGDCTDVYGMSSDAFDGILGLGYPGATSDGEKLVFYNMWSLSLIPQPIFSFYLNPDPTAASGGELIFGSVDSTKYTGAIVYIPVVIQMYWEFIMTSVQVESTIVTSSAYAVADTGTSLILGPTPSVAAINLALGGTYDSSSGMI</sequence>
<dbReference type="InterPro" id="IPR001969">
    <property type="entry name" value="Aspartic_peptidase_AS"/>
</dbReference>
<proteinExistence type="inferred from homology"/>
<dbReference type="GO" id="GO:0006508">
    <property type="term" value="P:proteolysis"/>
    <property type="evidence" value="ECO:0007669"/>
    <property type="project" value="UniProtKB-KW"/>
</dbReference>
<dbReference type="InterPro" id="IPR001461">
    <property type="entry name" value="Aspartic_peptidase_A1"/>
</dbReference>
<dbReference type="EMBL" id="CAJOBJ010000659">
    <property type="protein sequence ID" value="CAF3836573.1"/>
    <property type="molecule type" value="Genomic_DNA"/>
</dbReference>
<dbReference type="FunFam" id="2.40.70.10:FF:000115">
    <property type="entry name" value="Lysosomal aspartic protease"/>
    <property type="match status" value="1"/>
</dbReference>
<dbReference type="PANTHER" id="PTHR47966">
    <property type="entry name" value="BETA-SITE APP-CLEAVING ENZYME, ISOFORM A-RELATED"/>
    <property type="match status" value="1"/>
</dbReference>
<dbReference type="SUPFAM" id="SSF50630">
    <property type="entry name" value="Acid proteases"/>
    <property type="match status" value="1"/>
</dbReference>
<evidence type="ECO:0000259" key="8">
    <source>
        <dbReference type="PROSITE" id="PS51767"/>
    </source>
</evidence>
<gene>
    <name evidence="9" type="ORF">BYL167_LOCUS4429</name>
    <name evidence="10" type="ORF">GIL414_LOCUS3129</name>
    <name evidence="11" type="ORF">SMN809_LOCUS6171</name>
</gene>
<dbReference type="PROSITE" id="PS00141">
    <property type="entry name" value="ASP_PROTEASE"/>
    <property type="match status" value="2"/>
</dbReference>
<protein>
    <recommendedName>
        <fullName evidence="8">Peptidase A1 domain-containing protein</fullName>
    </recommendedName>
</protein>
<dbReference type="EMBL" id="CAJOBH010000939">
    <property type="protein sequence ID" value="CAF3826361.1"/>
    <property type="molecule type" value="Genomic_DNA"/>
</dbReference>
<dbReference type="InterPro" id="IPR021109">
    <property type="entry name" value="Peptidase_aspartic_dom_sf"/>
</dbReference>
<dbReference type="EMBL" id="CAJOBI010001637">
    <property type="protein sequence ID" value="CAF3891961.1"/>
    <property type="molecule type" value="Genomic_DNA"/>
</dbReference>